<proteinExistence type="predicted"/>
<evidence type="ECO:0000313" key="1">
    <source>
        <dbReference type="EMBL" id="ASU82932.1"/>
    </source>
</evidence>
<evidence type="ECO:0000313" key="2">
    <source>
        <dbReference type="Proteomes" id="UP000215005"/>
    </source>
</evidence>
<protein>
    <submittedName>
        <fullName evidence="1">Uncharacterized protein</fullName>
    </submittedName>
</protein>
<dbReference type="KEGG" id="ngv:CDO52_09135"/>
<reference evidence="1 2" key="1">
    <citation type="submission" date="2017-08" db="EMBL/GenBank/DDBJ databases">
        <title>The complete genome sequence of Nocardiopsis gilva YIM 90087.</title>
        <authorList>
            <person name="Yin M."/>
            <person name="Tang S."/>
        </authorList>
    </citation>
    <scope>NUCLEOTIDE SEQUENCE [LARGE SCALE GENOMIC DNA]</scope>
    <source>
        <strain evidence="1 2">YIM 90087</strain>
    </source>
</reference>
<gene>
    <name evidence="1" type="ORF">CDO52_09135</name>
</gene>
<dbReference type="AlphaFoldDB" id="A0A223S478"/>
<sequence>MTLRIAFDDEVTEREADQHTRNLLRLLERLDIDEVDIARGEPVPGTRVDAPMILGSISLVGLSLKTVLPHIVTIATAWLERSAQKSVTLEAGGVKLEVKGDHDPAEVAAYLALIEERSNAGIESEDSERTAEDGHR</sequence>
<keyword evidence="2" id="KW-1185">Reference proteome</keyword>
<dbReference type="EMBL" id="CP022753">
    <property type="protein sequence ID" value="ASU82932.1"/>
    <property type="molecule type" value="Genomic_DNA"/>
</dbReference>
<name>A0A223S478_9ACTN</name>
<dbReference type="Proteomes" id="UP000215005">
    <property type="component" value="Chromosome"/>
</dbReference>
<accession>A0A223S478</accession>
<organism evidence="1 2">
    <name type="scientific">Nocardiopsis gilva YIM 90087</name>
    <dbReference type="NCBI Taxonomy" id="1235441"/>
    <lineage>
        <taxon>Bacteria</taxon>
        <taxon>Bacillati</taxon>
        <taxon>Actinomycetota</taxon>
        <taxon>Actinomycetes</taxon>
        <taxon>Streptosporangiales</taxon>
        <taxon>Nocardiopsidaceae</taxon>
        <taxon>Nocardiopsis</taxon>
    </lineage>
</organism>